<feature type="signal peptide" evidence="1">
    <location>
        <begin position="1"/>
        <end position="22"/>
    </location>
</feature>
<dbReference type="Proteomes" id="UP001241110">
    <property type="component" value="Unassembled WGS sequence"/>
</dbReference>
<organism evidence="2 3">
    <name type="scientific">Xanthocytophaga flava</name>
    <dbReference type="NCBI Taxonomy" id="3048013"/>
    <lineage>
        <taxon>Bacteria</taxon>
        <taxon>Pseudomonadati</taxon>
        <taxon>Bacteroidota</taxon>
        <taxon>Cytophagia</taxon>
        <taxon>Cytophagales</taxon>
        <taxon>Rhodocytophagaceae</taxon>
        <taxon>Xanthocytophaga</taxon>
    </lineage>
</organism>
<gene>
    <name evidence="2" type="ORF">QNI16_24650</name>
</gene>
<accession>A0AAE3QQN8</accession>
<name>A0AAE3QQN8_9BACT</name>
<dbReference type="AlphaFoldDB" id="A0AAE3QQN8"/>
<reference evidence="2" key="1">
    <citation type="submission" date="2023-05" db="EMBL/GenBank/DDBJ databases">
        <authorList>
            <person name="Zhang X."/>
        </authorList>
    </citation>
    <scope>NUCLEOTIDE SEQUENCE</scope>
    <source>
        <strain evidence="2">YF14B1</strain>
    </source>
</reference>
<evidence type="ECO:0000256" key="1">
    <source>
        <dbReference type="SAM" id="SignalP"/>
    </source>
</evidence>
<evidence type="ECO:0000313" key="3">
    <source>
        <dbReference type="Proteomes" id="UP001241110"/>
    </source>
</evidence>
<evidence type="ECO:0008006" key="4">
    <source>
        <dbReference type="Google" id="ProtNLM"/>
    </source>
</evidence>
<keyword evidence="1" id="KW-0732">Signal</keyword>
<protein>
    <recommendedName>
        <fullName evidence="4">DUF1311 domain-containing protein</fullName>
    </recommendedName>
</protein>
<dbReference type="EMBL" id="JASJOS010000012">
    <property type="protein sequence ID" value="MDJ1483712.1"/>
    <property type="molecule type" value="Genomic_DNA"/>
</dbReference>
<dbReference type="RefSeq" id="WP_313983983.1">
    <property type="nucleotide sequence ID" value="NZ_JASJOS010000012.1"/>
</dbReference>
<dbReference type="PROSITE" id="PS51257">
    <property type="entry name" value="PROKAR_LIPOPROTEIN"/>
    <property type="match status" value="1"/>
</dbReference>
<comment type="caution">
    <text evidence="2">The sequence shown here is derived from an EMBL/GenBank/DDBJ whole genome shotgun (WGS) entry which is preliminary data.</text>
</comment>
<evidence type="ECO:0000313" key="2">
    <source>
        <dbReference type="EMBL" id="MDJ1483712.1"/>
    </source>
</evidence>
<feature type="chain" id="PRO_5042216405" description="DUF1311 domain-containing protein" evidence="1">
    <location>
        <begin position="23"/>
        <end position="269"/>
    </location>
</feature>
<proteinExistence type="predicted"/>
<sequence>MSRISIIFLVAILLGSCTSTNPSEEKTTTPDTTQISVETTDSVTNTADTSTFQWDTELCQNKGTYLTKQYSEAQLKDTYTLWSSSSLLSTSATVFKPQDIGQLDQNTSKLEKEYADKRKQLEQLNPIQTPYWIKLKKARLQELDEDYQLRKLTLEANRNPSVLLNSKYGESCRQYAEALASADSTQILETWKAMAEEQKKNNGSPEQYMRIFYTKYNSVENLDYAKVEIMTFGWWNCCNMQLNRVNQDMAMEEEFNKLFTSVQSQCDEP</sequence>